<dbReference type="CDD" id="cd00077">
    <property type="entry name" value="HDc"/>
    <property type="match status" value="1"/>
</dbReference>
<reference evidence="9" key="2">
    <citation type="submission" date="2012-11" db="EMBL/GenBank/DDBJ databases">
        <authorList>
            <person name="Kuo A."/>
            <person name="Curtis B.A."/>
            <person name="Tanifuji G."/>
            <person name="Burki F."/>
            <person name="Gruber A."/>
            <person name="Irimia M."/>
            <person name="Maruyama S."/>
            <person name="Arias M.C."/>
            <person name="Ball S.G."/>
            <person name="Gile G.H."/>
            <person name="Hirakawa Y."/>
            <person name="Hopkins J.F."/>
            <person name="Rensing S.A."/>
            <person name="Schmutz J."/>
            <person name="Symeonidi A."/>
            <person name="Elias M."/>
            <person name="Eveleigh R.J."/>
            <person name="Herman E.K."/>
            <person name="Klute M.J."/>
            <person name="Nakayama T."/>
            <person name="Obornik M."/>
            <person name="Reyes-Prieto A."/>
            <person name="Armbrust E.V."/>
            <person name="Aves S.J."/>
            <person name="Beiko R.G."/>
            <person name="Coutinho P."/>
            <person name="Dacks J.B."/>
            <person name="Durnford D.G."/>
            <person name="Fast N.M."/>
            <person name="Green B.R."/>
            <person name="Grisdale C."/>
            <person name="Hempe F."/>
            <person name="Henrissat B."/>
            <person name="Hoppner M.P."/>
            <person name="Ishida K.-I."/>
            <person name="Kim E."/>
            <person name="Koreny L."/>
            <person name="Kroth P.G."/>
            <person name="Liu Y."/>
            <person name="Malik S.-B."/>
            <person name="Maier U.G."/>
            <person name="McRose D."/>
            <person name="Mock T."/>
            <person name="Neilson J.A."/>
            <person name="Onodera N.T."/>
            <person name="Poole A.M."/>
            <person name="Pritham E.J."/>
            <person name="Richards T.A."/>
            <person name="Rocap G."/>
            <person name="Roy S.W."/>
            <person name="Sarai C."/>
            <person name="Schaack S."/>
            <person name="Shirato S."/>
            <person name="Slamovits C.H."/>
            <person name="Spencer D.F."/>
            <person name="Suzuki S."/>
            <person name="Worden A.Z."/>
            <person name="Zauner S."/>
            <person name="Barry K."/>
            <person name="Bell C."/>
            <person name="Bharti A.K."/>
            <person name="Crow J.A."/>
            <person name="Grimwood J."/>
            <person name="Kramer R."/>
            <person name="Lindquist E."/>
            <person name="Lucas S."/>
            <person name="Salamov A."/>
            <person name="McFadden G.I."/>
            <person name="Lane C.E."/>
            <person name="Keeling P.J."/>
            <person name="Gray M.W."/>
            <person name="Grigoriev I.V."/>
            <person name="Archibald J.M."/>
        </authorList>
    </citation>
    <scope>NUCLEOTIDE SEQUENCE</scope>
    <source>
        <strain evidence="9">CCMP2712</strain>
    </source>
</reference>
<dbReference type="GO" id="GO:0007165">
    <property type="term" value="P:signal transduction"/>
    <property type="evidence" value="ECO:0007669"/>
    <property type="project" value="InterPro"/>
</dbReference>
<dbReference type="PaxDb" id="55529-EKX50309"/>
<dbReference type="EnsemblProtists" id="EKX50309">
    <property type="protein sequence ID" value="EKX50309"/>
    <property type="gene ID" value="GUITHDRAFT_151277"/>
</dbReference>
<dbReference type="STRING" id="905079.L1JPY2"/>
<dbReference type="AlphaFoldDB" id="L1JPY2"/>
<reference evidence="7 9" key="1">
    <citation type="journal article" date="2012" name="Nature">
        <title>Algal genomes reveal evolutionary mosaicism and the fate of nucleomorphs.</title>
        <authorList>
            <consortium name="DOE Joint Genome Institute"/>
            <person name="Curtis B.A."/>
            <person name="Tanifuji G."/>
            <person name="Burki F."/>
            <person name="Gruber A."/>
            <person name="Irimia M."/>
            <person name="Maruyama S."/>
            <person name="Arias M.C."/>
            <person name="Ball S.G."/>
            <person name="Gile G.H."/>
            <person name="Hirakawa Y."/>
            <person name="Hopkins J.F."/>
            <person name="Kuo A."/>
            <person name="Rensing S.A."/>
            <person name="Schmutz J."/>
            <person name="Symeonidi A."/>
            <person name="Elias M."/>
            <person name="Eveleigh R.J."/>
            <person name="Herman E.K."/>
            <person name="Klute M.J."/>
            <person name="Nakayama T."/>
            <person name="Obornik M."/>
            <person name="Reyes-Prieto A."/>
            <person name="Armbrust E.V."/>
            <person name="Aves S.J."/>
            <person name="Beiko R.G."/>
            <person name="Coutinho P."/>
            <person name="Dacks J.B."/>
            <person name="Durnford D.G."/>
            <person name="Fast N.M."/>
            <person name="Green B.R."/>
            <person name="Grisdale C.J."/>
            <person name="Hempel F."/>
            <person name="Henrissat B."/>
            <person name="Hoppner M.P."/>
            <person name="Ishida K."/>
            <person name="Kim E."/>
            <person name="Koreny L."/>
            <person name="Kroth P.G."/>
            <person name="Liu Y."/>
            <person name="Malik S.B."/>
            <person name="Maier U.G."/>
            <person name="McRose D."/>
            <person name="Mock T."/>
            <person name="Neilson J.A."/>
            <person name="Onodera N.T."/>
            <person name="Poole A.M."/>
            <person name="Pritham E.J."/>
            <person name="Richards T.A."/>
            <person name="Rocap G."/>
            <person name="Roy S.W."/>
            <person name="Sarai C."/>
            <person name="Schaack S."/>
            <person name="Shirato S."/>
            <person name="Slamovits C.H."/>
            <person name="Spencer D.F."/>
            <person name="Suzuki S."/>
            <person name="Worden A.Z."/>
            <person name="Zauner S."/>
            <person name="Barry K."/>
            <person name="Bell C."/>
            <person name="Bharti A.K."/>
            <person name="Crow J.A."/>
            <person name="Grimwood J."/>
            <person name="Kramer R."/>
            <person name="Lindquist E."/>
            <person name="Lucas S."/>
            <person name="Salamov A."/>
            <person name="McFadden G.I."/>
            <person name="Lane C.E."/>
            <person name="Keeling P.J."/>
            <person name="Gray M.W."/>
            <person name="Grigoriev I.V."/>
            <person name="Archibald J.M."/>
        </authorList>
    </citation>
    <scope>NUCLEOTIDE SEQUENCE</scope>
    <source>
        <strain evidence="7 9">CCMP2712</strain>
    </source>
</reference>
<accession>L1JPY2</accession>
<evidence type="ECO:0000256" key="2">
    <source>
        <dbReference type="ARBA" id="ARBA00022801"/>
    </source>
</evidence>
<evidence type="ECO:0000256" key="1">
    <source>
        <dbReference type="ARBA" id="ARBA00022723"/>
    </source>
</evidence>
<evidence type="ECO:0000313" key="9">
    <source>
        <dbReference type="Proteomes" id="UP000011087"/>
    </source>
</evidence>
<feature type="domain" description="PDEase" evidence="6">
    <location>
        <begin position="1"/>
        <end position="316"/>
    </location>
</feature>
<reference evidence="8" key="3">
    <citation type="submission" date="2015-06" db="UniProtKB">
        <authorList>
            <consortium name="EnsemblProtists"/>
        </authorList>
    </citation>
    <scope>IDENTIFICATION</scope>
</reference>
<feature type="binding site" evidence="5">
    <location>
        <position position="212"/>
    </location>
    <ligand>
        <name>Zn(2+)</name>
        <dbReference type="ChEBI" id="CHEBI:29105"/>
        <label>1</label>
    </ligand>
</feature>
<dbReference type="OrthoDB" id="189220at2759"/>
<dbReference type="InterPro" id="IPR023088">
    <property type="entry name" value="PDEase"/>
</dbReference>
<keyword evidence="2" id="KW-0378">Hydrolase</keyword>
<dbReference type="eggNOG" id="KOG3689">
    <property type="taxonomic scope" value="Eukaryota"/>
</dbReference>
<gene>
    <name evidence="7" type="ORF">GUITHDRAFT_151277</name>
</gene>
<dbReference type="InterPro" id="IPR003607">
    <property type="entry name" value="HD/PDEase_dom"/>
</dbReference>
<feature type="binding site" evidence="5">
    <location>
        <position position="83"/>
    </location>
    <ligand>
        <name>Zn(2+)</name>
        <dbReference type="ChEBI" id="CHEBI:29105"/>
        <label>2</label>
    </ligand>
</feature>
<dbReference type="PANTHER" id="PTHR11347">
    <property type="entry name" value="CYCLIC NUCLEOTIDE PHOSPHODIESTERASE"/>
    <property type="match status" value="1"/>
</dbReference>
<feature type="binding site" evidence="5">
    <location>
        <position position="46"/>
    </location>
    <ligand>
        <name>Zn(2+)</name>
        <dbReference type="ChEBI" id="CHEBI:29105"/>
        <label>1</label>
    </ligand>
</feature>
<feature type="binding site" evidence="4">
    <location>
        <begin position="42"/>
        <end position="46"/>
    </location>
    <ligand>
        <name>AMP</name>
        <dbReference type="ChEBI" id="CHEBI:456215"/>
    </ligand>
</feature>
<dbReference type="SMART" id="SM00471">
    <property type="entry name" value="HDc"/>
    <property type="match status" value="1"/>
</dbReference>
<dbReference type="Pfam" id="PF00233">
    <property type="entry name" value="PDEase_I"/>
    <property type="match status" value="1"/>
</dbReference>
<name>L1JPY2_GUITC</name>
<dbReference type="EMBL" id="JH992979">
    <property type="protein sequence ID" value="EKX50309.1"/>
    <property type="molecule type" value="Genomic_DNA"/>
</dbReference>
<evidence type="ECO:0000259" key="6">
    <source>
        <dbReference type="PROSITE" id="PS51845"/>
    </source>
</evidence>
<feature type="active site" description="Proton donor" evidence="3">
    <location>
        <position position="42"/>
    </location>
</feature>
<dbReference type="HOGENOM" id="CLU_005940_6_1_1"/>
<dbReference type="OMA" id="YNELAIM"/>
<evidence type="ECO:0000313" key="8">
    <source>
        <dbReference type="EnsemblProtists" id="EKX50309"/>
    </source>
</evidence>
<sequence>MNCLLKIFLLTGVVKEFQIEEDKLIKFLQKVRKSYHDENPFHNWYHAWSVTHCAFMLMKETAIGKILGMKEKLAVLIACLTHDLSHPGVNSDFLIKSASPIALQFPFSNVLEQMHWDEARSLFEEGRETNFLSHVQEELRAEILEMVHQGILATDMQIHKQIVNSLSNRRDSLADFEEDDMTLLSDKAMTVYDATSPADRLELFKAVVHCADLSGQVMEAPVAYSFGRAVLEEFHQQAQREKMENLQESAFMKNLHEPLAQAKTQLGFLHYVVGPLWKCMADLFPQVTSQYDRIQERSREIDFENLESWQGRHEGLKG</sequence>
<dbReference type="GO" id="GO:0046872">
    <property type="term" value="F:metal ion binding"/>
    <property type="evidence" value="ECO:0007669"/>
    <property type="project" value="UniProtKB-KW"/>
</dbReference>
<evidence type="ECO:0000256" key="5">
    <source>
        <dbReference type="PIRSR" id="PIRSR623088-3"/>
    </source>
</evidence>
<dbReference type="Proteomes" id="UP000011087">
    <property type="component" value="Unassembled WGS sequence"/>
</dbReference>
<feature type="binding site" evidence="4">
    <location>
        <position position="265"/>
    </location>
    <ligand>
        <name>AMP</name>
        <dbReference type="ChEBI" id="CHEBI:456215"/>
    </ligand>
</feature>
<feature type="binding site" evidence="5">
    <location>
        <position position="82"/>
    </location>
    <ligand>
        <name>Zn(2+)</name>
        <dbReference type="ChEBI" id="CHEBI:29105"/>
        <label>1</label>
    </ligand>
</feature>
<feature type="binding site" evidence="5">
    <location>
        <position position="83"/>
    </location>
    <ligand>
        <name>Zn(2+)</name>
        <dbReference type="ChEBI" id="CHEBI:29105"/>
        <label>1</label>
    </ligand>
</feature>
<dbReference type="InterPro" id="IPR002073">
    <property type="entry name" value="PDEase_catalytic_dom"/>
</dbReference>
<evidence type="ECO:0000313" key="7">
    <source>
        <dbReference type="EMBL" id="EKX50309.1"/>
    </source>
</evidence>
<proteinExistence type="predicted"/>
<dbReference type="PRINTS" id="PR00387">
    <property type="entry name" value="PDIESTERASE1"/>
</dbReference>
<dbReference type="GeneID" id="17306813"/>
<dbReference type="InterPro" id="IPR036971">
    <property type="entry name" value="PDEase_catalytic_dom_sf"/>
</dbReference>
<evidence type="ECO:0000256" key="4">
    <source>
        <dbReference type="PIRSR" id="PIRSR623088-2"/>
    </source>
</evidence>
<dbReference type="GO" id="GO:0004114">
    <property type="term" value="F:3',5'-cyclic-nucleotide phosphodiesterase activity"/>
    <property type="evidence" value="ECO:0007669"/>
    <property type="project" value="InterPro"/>
</dbReference>
<evidence type="ECO:0000256" key="3">
    <source>
        <dbReference type="PIRSR" id="PIRSR623088-1"/>
    </source>
</evidence>
<dbReference type="SUPFAM" id="SSF109604">
    <property type="entry name" value="HD-domain/PDEase-like"/>
    <property type="match status" value="1"/>
</dbReference>
<keyword evidence="9" id="KW-1185">Reference proteome</keyword>
<keyword evidence="1 5" id="KW-0479">Metal-binding</keyword>
<dbReference type="Gene3D" id="1.10.1300.10">
    <property type="entry name" value="3'5'-cyclic nucleotide phosphodiesterase, catalytic domain"/>
    <property type="match status" value="1"/>
</dbReference>
<feature type="binding site" evidence="4">
    <location>
        <position position="83"/>
    </location>
    <ligand>
        <name>AMP</name>
        <dbReference type="ChEBI" id="CHEBI:456215"/>
    </ligand>
</feature>
<organism evidence="7">
    <name type="scientific">Guillardia theta (strain CCMP2712)</name>
    <name type="common">Cryptophyte</name>
    <dbReference type="NCBI Taxonomy" id="905079"/>
    <lineage>
        <taxon>Eukaryota</taxon>
        <taxon>Cryptophyceae</taxon>
        <taxon>Pyrenomonadales</taxon>
        <taxon>Geminigeraceae</taxon>
        <taxon>Guillardia</taxon>
    </lineage>
</organism>
<protein>
    <recommendedName>
        <fullName evidence="6">PDEase domain-containing protein</fullName>
    </recommendedName>
</protein>
<dbReference type="RefSeq" id="XP_005837289.1">
    <property type="nucleotide sequence ID" value="XM_005837232.1"/>
</dbReference>
<dbReference type="KEGG" id="gtt:GUITHDRAFT_151277"/>
<dbReference type="PROSITE" id="PS51845">
    <property type="entry name" value="PDEASE_I_2"/>
    <property type="match status" value="1"/>
</dbReference>
<feature type="binding site" evidence="4">
    <location>
        <position position="212"/>
    </location>
    <ligand>
        <name>AMP</name>
        <dbReference type="ChEBI" id="CHEBI:456215"/>
    </ligand>
</feature>